<dbReference type="Gene3D" id="3.40.50.980">
    <property type="match status" value="2"/>
</dbReference>
<dbReference type="Gene3D" id="3.40.50.720">
    <property type="entry name" value="NAD(P)-binding Rossmann-like Domain"/>
    <property type="match status" value="1"/>
</dbReference>
<dbReference type="InterPro" id="IPR009081">
    <property type="entry name" value="PP-bd_ACP"/>
</dbReference>
<dbReference type="Pfam" id="PF00501">
    <property type="entry name" value="AMP-binding"/>
    <property type="match status" value="1"/>
</dbReference>
<evidence type="ECO:0000256" key="3">
    <source>
        <dbReference type="ARBA" id="ARBA00022553"/>
    </source>
</evidence>
<dbReference type="InterPro" id="IPR013120">
    <property type="entry name" value="FAR_NAD-bd"/>
</dbReference>
<dbReference type="Pfam" id="PF00668">
    <property type="entry name" value="Condensation"/>
    <property type="match status" value="1"/>
</dbReference>
<protein>
    <submittedName>
        <fullName evidence="7">Amino acid adenylation domain-containing protein</fullName>
    </submittedName>
</protein>
<dbReference type="CDD" id="cd05930">
    <property type="entry name" value="A_NRPS"/>
    <property type="match status" value="1"/>
</dbReference>
<comment type="caution">
    <text evidence="7">The sequence shown here is derived from an EMBL/GenBank/DDBJ whole genome shotgun (WGS) entry which is preliminary data.</text>
</comment>
<organism evidence="7 8">
    <name type="scientific">Actinomadura rugatobispora</name>
    <dbReference type="NCBI Taxonomy" id="1994"/>
    <lineage>
        <taxon>Bacteria</taxon>
        <taxon>Bacillati</taxon>
        <taxon>Actinomycetota</taxon>
        <taxon>Actinomycetes</taxon>
        <taxon>Streptosporangiales</taxon>
        <taxon>Thermomonosporaceae</taxon>
        <taxon>Actinomadura</taxon>
    </lineage>
</organism>
<dbReference type="Pfam" id="PF13193">
    <property type="entry name" value="AMP-binding_C"/>
    <property type="match status" value="1"/>
</dbReference>
<dbReference type="InterPro" id="IPR020806">
    <property type="entry name" value="PKS_PP-bd"/>
</dbReference>
<dbReference type="PROSITE" id="PS00012">
    <property type="entry name" value="PHOSPHOPANTETHEINE"/>
    <property type="match status" value="1"/>
</dbReference>
<dbReference type="InterPro" id="IPR036291">
    <property type="entry name" value="NAD(P)-bd_dom_sf"/>
</dbReference>
<evidence type="ECO:0000256" key="1">
    <source>
        <dbReference type="ARBA" id="ARBA00001957"/>
    </source>
</evidence>
<dbReference type="InterPro" id="IPR023213">
    <property type="entry name" value="CAT-like_dom_sf"/>
</dbReference>
<feature type="region of interest" description="Disordered" evidence="5">
    <location>
        <begin position="1052"/>
        <end position="1072"/>
    </location>
</feature>
<dbReference type="Pfam" id="PF00550">
    <property type="entry name" value="PP-binding"/>
    <property type="match status" value="2"/>
</dbReference>
<dbReference type="PANTHER" id="PTHR44845:SF6">
    <property type="entry name" value="BETA-ALANINE-ACTIVATING ENZYME"/>
    <property type="match status" value="1"/>
</dbReference>
<dbReference type="InterPro" id="IPR010071">
    <property type="entry name" value="AA_adenyl_dom"/>
</dbReference>
<evidence type="ECO:0000256" key="2">
    <source>
        <dbReference type="ARBA" id="ARBA00022450"/>
    </source>
</evidence>
<evidence type="ECO:0000259" key="6">
    <source>
        <dbReference type="PROSITE" id="PS50075"/>
    </source>
</evidence>
<dbReference type="Gene3D" id="3.30.559.10">
    <property type="entry name" value="Chloramphenicol acetyltransferase-like domain"/>
    <property type="match status" value="1"/>
</dbReference>
<dbReference type="PROSITE" id="PS50075">
    <property type="entry name" value="CARRIER"/>
    <property type="match status" value="2"/>
</dbReference>
<reference evidence="8" key="1">
    <citation type="journal article" date="2019" name="Int. J. Syst. Evol. Microbiol.">
        <title>The Global Catalogue of Microorganisms (GCM) 10K type strain sequencing project: providing services to taxonomists for standard genome sequencing and annotation.</title>
        <authorList>
            <consortium name="The Broad Institute Genomics Platform"/>
            <consortium name="The Broad Institute Genome Sequencing Center for Infectious Disease"/>
            <person name="Wu L."/>
            <person name="Ma J."/>
        </authorList>
    </citation>
    <scope>NUCLEOTIDE SEQUENCE [LARGE SCALE GENOMIC DNA]</scope>
    <source>
        <strain evidence="8">KCTC 42087</strain>
    </source>
</reference>
<dbReference type="PANTHER" id="PTHR44845">
    <property type="entry name" value="CARRIER DOMAIN-CONTAINING PROTEIN"/>
    <property type="match status" value="1"/>
</dbReference>
<gene>
    <name evidence="7" type="ORF">ACFPZN_07260</name>
</gene>
<name>A0ABW0ZRL5_9ACTN</name>
<feature type="region of interest" description="Disordered" evidence="5">
    <location>
        <begin position="676"/>
        <end position="697"/>
    </location>
</feature>
<keyword evidence="8" id="KW-1185">Reference proteome</keyword>
<dbReference type="InterPro" id="IPR006162">
    <property type="entry name" value="Ppantetheine_attach_site"/>
</dbReference>
<evidence type="ECO:0000313" key="7">
    <source>
        <dbReference type="EMBL" id="MFC5745397.1"/>
    </source>
</evidence>
<dbReference type="InterPro" id="IPR010080">
    <property type="entry name" value="Thioester_reductase-like_dom"/>
</dbReference>
<evidence type="ECO:0000256" key="5">
    <source>
        <dbReference type="SAM" id="MobiDB-lite"/>
    </source>
</evidence>
<dbReference type="NCBIfam" id="TIGR01746">
    <property type="entry name" value="Thioester-redct"/>
    <property type="match status" value="1"/>
</dbReference>
<dbReference type="Gene3D" id="3.30.300.30">
    <property type="match status" value="1"/>
</dbReference>
<keyword evidence="2" id="KW-0596">Phosphopantetheine</keyword>
<dbReference type="PROSITE" id="PS00455">
    <property type="entry name" value="AMP_BINDING"/>
    <property type="match status" value="1"/>
</dbReference>
<dbReference type="InterPro" id="IPR001242">
    <property type="entry name" value="Condensation_dom"/>
</dbReference>
<dbReference type="InterPro" id="IPR020845">
    <property type="entry name" value="AMP-binding_CS"/>
</dbReference>
<dbReference type="InterPro" id="IPR025110">
    <property type="entry name" value="AMP-bd_C"/>
</dbReference>
<feature type="domain" description="Carrier" evidence="6">
    <location>
        <begin position="1"/>
        <end position="77"/>
    </location>
</feature>
<dbReference type="Proteomes" id="UP001596074">
    <property type="component" value="Unassembled WGS sequence"/>
</dbReference>
<dbReference type="SUPFAM" id="SSF56801">
    <property type="entry name" value="Acetyl-CoA synthetase-like"/>
    <property type="match status" value="1"/>
</dbReference>
<dbReference type="SUPFAM" id="SSF51735">
    <property type="entry name" value="NAD(P)-binding Rossmann-fold domains"/>
    <property type="match status" value="1"/>
</dbReference>
<dbReference type="SMART" id="SM00823">
    <property type="entry name" value="PKS_PP"/>
    <property type="match status" value="1"/>
</dbReference>
<dbReference type="Gene3D" id="2.30.38.10">
    <property type="entry name" value="Luciferase, Domain 3"/>
    <property type="match status" value="1"/>
</dbReference>
<dbReference type="CDD" id="cd05235">
    <property type="entry name" value="SDR_e1"/>
    <property type="match status" value="1"/>
</dbReference>
<proteinExistence type="predicted"/>
<dbReference type="Gene3D" id="1.10.1200.10">
    <property type="entry name" value="ACP-like"/>
    <property type="match status" value="2"/>
</dbReference>
<dbReference type="Pfam" id="PF07993">
    <property type="entry name" value="NAD_binding_4"/>
    <property type="match status" value="1"/>
</dbReference>
<evidence type="ECO:0000256" key="4">
    <source>
        <dbReference type="ARBA" id="ARBA00022598"/>
    </source>
</evidence>
<comment type="cofactor">
    <cofactor evidence="1">
        <name>pantetheine 4'-phosphate</name>
        <dbReference type="ChEBI" id="CHEBI:47942"/>
    </cofactor>
</comment>
<dbReference type="SUPFAM" id="SSF52777">
    <property type="entry name" value="CoA-dependent acyltransferases"/>
    <property type="match status" value="2"/>
</dbReference>
<keyword evidence="4" id="KW-0436">Ligase</keyword>
<keyword evidence="3" id="KW-0597">Phosphoprotein</keyword>
<feature type="compositionally biased region" description="Basic and acidic residues" evidence="5">
    <location>
        <begin position="1052"/>
        <end position="1062"/>
    </location>
</feature>
<accession>A0ABW0ZRL5</accession>
<feature type="domain" description="Carrier" evidence="6">
    <location>
        <begin position="1070"/>
        <end position="1145"/>
    </location>
</feature>
<dbReference type="SUPFAM" id="SSF47336">
    <property type="entry name" value="ACP-like"/>
    <property type="match status" value="2"/>
</dbReference>
<dbReference type="InterPro" id="IPR000873">
    <property type="entry name" value="AMP-dep_synth/lig_dom"/>
</dbReference>
<dbReference type="Gene3D" id="3.30.559.30">
    <property type="entry name" value="Nonribosomal peptide synthetase, condensation domain"/>
    <property type="match status" value="1"/>
</dbReference>
<dbReference type="InterPro" id="IPR036736">
    <property type="entry name" value="ACP-like_sf"/>
</dbReference>
<dbReference type="RefSeq" id="WP_378281018.1">
    <property type="nucleotide sequence ID" value="NZ_JBHSON010000007.1"/>
</dbReference>
<sequence length="1569" mass="167903">MTQRLDAADLRRDVAELLYLPPEELTGDLDLFAQGLDSIRLLSLVETWRGRGADISLVALAERPTLAAWSELILGTRAGPGPGGGLRGGTRRPLTEAQLGIWTGQQLDPDSPAYNTAEYAEISGPLDVTVLEAAIRHVVDETEALSAGLRVDGDGRPWLLPGEAPAWPFHVLDFSGEADPAAAARAWMDEDVARPIDLTADPLFGHAVLELGPGRHLWYHRVHHIALDGFGLALVARRVAAVHTALVKGEPAGEADFGSLQAVVEEDAAYQSSPQRERDREHWLERCSGRPDPVTLAGRPAGRSATFLRAVFDVDPGTAEGMRALAHAASVTWSEVFLAACAAYTHRMTGAREVTLGLPVMGRLASASLRVPGMVLNIVPLRVPVDPGAGVRDLAAVVAARMREDRPHHRYRYEHLRQDLGLSGERGKLYGPAVNIMPFDYGLDFAGSRAVVHNVSAGPVEDVSINVYDRADGAGLRIAMDGNPACLDGTELDAHGRRLLAFLDAALAEPERPLRDLDLLLEDERHRLLAEWNGTTREVPSGTVTELFERQAARTPDAVAVVCGDSTITYGRLNARANRLARLLVERGAAPEERVALLLPRSADLVAALLAVLKAGAAYLPLDPGLPARRLRSMLDDARPALLVTTEDLAAPLPPPAPGPGAGLVLLDDPEVRDALASGTGPAAVPETDLTDDDRRAPLPPASPAYLIYTSGSTGRPKGVLVRHDGLSNLYHHHLREMYLPETAAAGGARVRAALTATLAFDTSWEGLFWMIAGHEMHLVEDEVRRDAEAMVDYITDHEIDFLDVTPSYAEELLAAGLLAPGRRAPRVVALGGEAAGRSLWQRLRSAPATVGYNLYGPTECTIDTLWCRLEDSATPIVGRPVANTRAYVLDASLRQLPPGATGELYLSGVALARGYHRRPELTAERFVPDPHGPPGALMYRTGDLARRRFDGDLEYFGRADEQVQIRGFRVEPGEVEAVLLEHPFVAQAAVLVREDAPGAASLAAYVVPADSTGDLDPAALRVHTADLLPAYMVPSAFVNLPKLPLNANGKLDRGALPKPDRAAGAPGRSPRTPLERRLCELFAETLGLAGVGVDDDFFDLGGHSLLVTRLAGRIRRELGTAVRAGALFERSTVERLAELLEGTAEGGTGASTEAEPPVPADLEAEAVLDPSIKAAGAAPVLDGGVRRVLLTGATGFLGAFLAHELLERTDAEVWCLVRAATPGQARGRVEQALDRYRLNPGPAARNRIVGVPGDLERPRLGLDDTAFTELAERIDLIVHNGATVNHVAPYSRLKAPNVLGTQEILRLAASGRTKPVHHVSTCDVAADADGGPHTLAEDRLAPAHAVLRNGYVAGKWVAERLVRTARERGVPTTVYRPSRVGGHSLTGAGGDGDALWNLIRAMIVLRAVPAEFTADTGFTVDLVPADFVAGAVVHLALRAPSGERSYHLTHPRPTTIASIVGHLRDAGYELAPVARREWDRRLADSAERGALAGDYSLARASLISANFGGPPREREFERTGARDGLAGSGIRCPDIDGTLLRRYLGFFVESGFVPPAGNAPARDRSARP</sequence>
<dbReference type="EMBL" id="JBHSON010000007">
    <property type="protein sequence ID" value="MFC5745397.1"/>
    <property type="molecule type" value="Genomic_DNA"/>
</dbReference>
<dbReference type="NCBIfam" id="TIGR01733">
    <property type="entry name" value="AA-adenyl-dom"/>
    <property type="match status" value="1"/>
</dbReference>
<dbReference type="InterPro" id="IPR045851">
    <property type="entry name" value="AMP-bd_C_sf"/>
</dbReference>
<evidence type="ECO:0000313" key="8">
    <source>
        <dbReference type="Proteomes" id="UP001596074"/>
    </source>
</evidence>